<organism evidence="1 2">
    <name type="scientific">Jonquetella anthropi DSM 22815</name>
    <dbReference type="NCBI Taxonomy" id="885272"/>
    <lineage>
        <taxon>Bacteria</taxon>
        <taxon>Thermotogati</taxon>
        <taxon>Synergistota</taxon>
        <taxon>Synergistia</taxon>
        <taxon>Synergistales</taxon>
        <taxon>Dethiosulfovibrionaceae</taxon>
        <taxon>Jonquetella</taxon>
    </lineage>
</organism>
<dbReference type="STRING" id="885272.JonanDRAFT_0381"/>
<dbReference type="eggNOG" id="COG1527">
    <property type="taxonomic scope" value="Bacteria"/>
</dbReference>
<gene>
    <name evidence="1" type="ORF">JonanDRAFT_0381</name>
</gene>
<reference evidence="1 2" key="1">
    <citation type="submission" date="2011-11" db="EMBL/GenBank/DDBJ databases">
        <title>The Noncontiguous Finished genome of Jonquetella anthropi DSM 22815.</title>
        <authorList>
            <consortium name="US DOE Joint Genome Institute (JGI-PGF)"/>
            <person name="Lucas S."/>
            <person name="Copeland A."/>
            <person name="Lapidus A."/>
            <person name="Glavina del Rio T."/>
            <person name="Dalin E."/>
            <person name="Tice H."/>
            <person name="Bruce D."/>
            <person name="Goodwin L."/>
            <person name="Pitluck S."/>
            <person name="Peters L."/>
            <person name="Mikhailova N."/>
            <person name="Held B."/>
            <person name="Kyrpides N."/>
            <person name="Mavromatis K."/>
            <person name="Ivanova N."/>
            <person name="Markowitz V."/>
            <person name="Cheng J.-F."/>
            <person name="Hugenholtz P."/>
            <person name="Woyke T."/>
            <person name="Wu D."/>
            <person name="Gronow S."/>
            <person name="Wellnitz S."/>
            <person name="Brambilla E."/>
            <person name="Klenk H.-P."/>
            <person name="Eisen J.A."/>
        </authorList>
    </citation>
    <scope>NUCLEOTIDE SEQUENCE [LARGE SCALE GENOMIC DNA]</scope>
    <source>
        <strain evidence="1 2">DSM 22815</strain>
    </source>
</reference>
<proteinExistence type="predicted"/>
<dbReference type="EMBL" id="CM001376">
    <property type="protein sequence ID" value="EHM12799.1"/>
    <property type="molecule type" value="Genomic_DNA"/>
</dbReference>
<sequence>MREFFTPSELDGLDGAPLGEFERRILASSYGPPYRRDFSLAAGPVSFRLDSMLTAETSRRLADLVRLSLGETALAACLLGVLSDLPLGLAFLRNLAFRHPTPPRQRPCFGVLDQAFWHRLWADCADMGRVETICNEHASPHAPLLLLSVDRALSQGRLDGEMAWADGLLALAFHWLDESGLSGRTLRPFIEQYTDAWNYRIWAMRQQGNADVPFLSVHGELRPDVLASAKTERALFAGTVWRSLRSPEHRHTAQDMERDLLGRMTRLNRSDPLGAGLMASYAARQFLEYERLSSRIRQLAGAER</sequence>
<accession>H0UJ66</accession>
<keyword evidence="2" id="KW-1185">Reference proteome</keyword>
<dbReference type="HOGENOM" id="CLU_914587_0_0_0"/>
<evidence type="ECO:0000313" key="2">
    <source>
        <dbReference type="Proteomes" id="UP000003806"/>
    </source>
</evidence>
<name>H0UJ66_9BACT</name>
<evidence type="ECO:0000313" key="1">
    <source>
        <dbReference type="EMBL" id="EHM12799.1"/>
    </source>
</evidence>
<dbReference type="AlphaFoldDB" id="H0UJ66"/>
<protein>
    <submittedName>
        <fullName evidence="1">Uncharacterized protein</fullName>
    </submittedName>
</protein>
<dbReference type="Proteomes" id="UP000003806">
    <property type="component" value="Chromosome"/>
</dbReference>